<evidence type="ECO:0000313" key="4">
    <source>
        <dbReference type="Proteomes" id="UP000292385"/>
    </source>
</evidence>
<dbReference type="Proteomes" id="UP000294225">
    <property type="component" value="Unassembled WGS sequence"/>
</dbReference>
<sequence>MDLNLLQDRFGADSAEPVHLGCSGATVVRLDRGPERLYYKAGDGVDAEAERLAWLSGTGFPCPRIVDRGNNWLLTAELPGRDASQPWPARDRPAVLAAIADGLRALDELSGCPFSSPFPGSGTAVTHGDYAAPNVFIDPATLRFTGVLDLSRLGTGDRYVDLSLMFKSLRGTLNPQYGGPPAARRFVELYGGDPDDPRIEHYITLDDTGDYLP</sequence>
<accession>A0A4R0IVD1</accession>
<evidence type="ECO:0000313" key="5">
    <source>
        <dbReference type="Proteomes" id="UP000294225"/>
    </source>
</evidence>
<proteinExistence type="predicted"/>
<evidence type="ECO:0000313" key="3">
    <source>
        <dbReference type="EMBL" id="TCC35458.1"/>
    </source>
</evidence>
<dbReference type="Pfam" id="PF01636">
    <property type="entry name" value="APH"/>
    <property type="match status" value="2"/>
</dbReference>
<keyword evidence="4" id="KW-1185">Reference proteome</keyword>
<evidence type="ECO:0000259" key="1">
    <source>
        <dbReference type="Pfam" id="PF01636"/>
    </source>
</evidence>
<protein>
    <submittedName>
        <fullName evidence="3">Aminoglycoside phosphotransferase</fullName>
    </submittedName>
</protein>
<dbReference type="SUPFAM" id="SSF56112">
    <property type="entry name" value="Protein kinase-like (PK-like)"/>
    <property type="match status" value="1"/>
</dbReference>
<dbReference type="RefSeq" id="WP_131460371.1">
    <property type="nucleotide sequence ID" value="NZ_SJJY01000001.1"/>
</dbReference>
<dbReference type="InterPro" id="IPR011009">
    <property type="entry name" value="Kinase-like_dom_sf"/>
</dbReference>
<dbReference type="Gene3D" id="3.90.1200.10">
    <property type="match status" value="1"/>
</dbReference>
<dbReference type="InterPro" id="IPR051678">
    <property type="entry name" value="AGP_Transferase"/>
</dbReference>
<dbReference type="Gene3D" id="3.30.200.20">
    <property type="entry name" value="Phosphorylase Kinase, domain 1"/>
    <property type="match status" value="1"/>
</dbReference>
<dbReference type="Proteomes" id="UP000292385">
    <property type="component" value="Unassembled WGS sequence"/>
</dbReference>
<evidence type="ECO:0000313" key="2">
    <source>
        <dbReference type="EMBL" id="TCC27681.1"/>
    </source>
</evidence>
<dbReference type="AlphaFoldDB" id="A0A4R0IVD1"/>
<feature type="domain" description="Aminoglycoside phosphotransferase" evidence="1">
    <location>
        <begin position="43"/>
        <end position="113"/>
    </location>
</feature>
<comment type="caution">
    <text evidence="3">The sequence shown here is derived from an EMBL/GenBank/DDBJ whole genome shotgun (WGS) entry which is preliminary data.</text>
</comment>
<name>A0A4R0IVD1_9ACTN</name>
<keyword evidence="3" id="KW-0808">Transferase</keyword>
<dbReference type="GO" id="GO:0016740">
    <property type="term" value="F:transferase activity"/>
    <property type="evidence" value="ECO:0007669"/>
    <property type="project" value="UniProtKB-KW"/>
</dbReference>
<dbReference type="PANTHER" id="PTHR21310">
    <property type="entry name" value="AMINOGLYCOSIDE PHOSPHOTRANSFERASE-RELATED-RELATED"/>
    <property type="match status" value="1"/>
</dbReference>
<dbReference type="PANTHER" id="PTHR21310:SF41">
    <property type="entry name" value="3'-PHOSPHOTRANSFERASE, PUTATIVE-RELATED"/>
    <property type="match status" value="1"/>
</dbReference>
<dbReference type="EMBL" id="SJJY01000001">
    <property type="protein sequence ID" value="TCC27681.1"/>
    <property type="molecule type" value="Genomic_DNA"/>
</dbReference>
<feature type="domain" description="Aminoglycoside phosphotransferase" evidence="1">
    <location>
        <begin position="123"/>
        <end position="191"/>
    </location>
</feature>
<dbReference type="EMBL" id="SJKC01000003">
    <property type="protein sequence ID" value="TCC35458.1"/>
    <property type="molecule type" value="Genomic_DNA"/>
</dbReference>
<organism evidence="3 5">
    <name type="scientific">Kribbella speibonae</name>
    <dbReference type="NCBI Taxonomy" id="1572660"/>
    <lineage>
        <taxon>Bacteria</taxon>
        <taxon>Bacillati</taxon>
        <taxon>Actinomycetota</taxon>
        <taxon>Actinomycetes</taxon>
        <taxon>Propionibacteriales</taxon>
        <taxon>Kribbellaceae</taxon>
        <taxon>Kribbella</taxon>
    </lineage>
</organism>
<gene>
    <name evidence="2" type="ORF">E0H58_06985</name>
    <name evidence="3" type="ORF">E0H92_22155</name>
</gene>
<reference evidence="4 5" key="1">
    <citation type="submission" date="2019-02" db="EMBL/GenBank/DDBJ databases">
        <title>Kribbella capetownensis sp. nov. and Kribbella speibonae sp. nov., isolated from soil.</title>
        <authorList>
            <person name="Curtis S.M."/>
            <person name="Norton I."/>
            <person name="Everest G.J."/>
            <person name="Meyers P.R."/>
        </authorList>
    </citation>
    <scope>NUCLEOTIDE SEQUENCE [LARGE SCALE GENOMIC DNA]</scope>
    <source>
        <strain evidence="2 4">SK5</strain>
        <strain evidence="3 5">YM55</strain>
    </source>
</reference>
<dbReference type="InterPro" id="IPR002575">
    <property type="entry name" value="Aminoglycoside_PTrfase"/>
</dbReference>